<dbReference type="GO" id="GO:0005634">
    <property type="term" value="C:nucleus"/>
    <property type="evidence" value="ECO:0007669"/>
    <property type="project" value="TreeGrafter"/>
</dbReference>
<evidence type="ECO:0000256" key="2">
    <source>
        <dbReference type="ARBA" id="ARBA00022722"/>
    </source>
</evidence>
<dbReference type="VEuPathDB" id="VectorBase:ACUA022768"/>
<dbReference type="SUPFAM" id="SSF54060">
    <property type="entry name" value="His-Me finger endonucleases"/>
    <property type="match status" value="1"/>
</dbReference>
<keyword evidence="2" id="KW-0540">Nuclease</keyword>
<feature type="active site" description="Proton acceptor" evidence="4">
    <location>
        <position position="217"/>
    </location>
</feature>
<evidence type="ECO:0000256" key="3">
    <source>
        <dbReference type="ARBA" id="ARBA00022759"/>
    </source>
</evidence>
<dbReference type="InterPro" id="IPR001604">
    <property type="entry name" value="Endo_G_ENPP1-like_dom"/>
</dbReference>
<evidence type="ECO:0000256" key="6">
    <source>
        <dbReference type="SAM" id="SignalP"/>
    </source>
</evidence>
<organism evidence="9 10">
    <name type="scientific">Anopheles culicifacies</name>
    <dbReference type="NCBI Taxonomy" id="139723"/>
    <lineage>
        <taxon>Eukaryota</taxon>
        <taxon>Metazoa</taxon>
        <taxon>Ecdysozoa</taxon>
        <taxon>Arthropoda</taxon>
        <taxon>Hexapoda</taxon>
        <taxon>Insecta</taxon>
        <taxon>Pterygota</taxon>
        <taxon>Neoptera</taxon>
        <taxon>Endopterygota</taxon>
        <taxon>Diptera</taxon>
        <taxon>Nematocera</taxon>
        <taxon>Culicoidea</taxon>
        <taxon>Culicidae</taxon>
        <taxon>Anophelinae</taxon>
        <taxon>Anopheles</taxon>
        <taxon>culicifacies species complex</taxon>
    </lineage>
</organism>
<evidence type="ECO:0000259" key="8">
    <source>
        <dbReference type="SMART" id="SM00892"/>
    </source>
</evidence>
<comment type="similarity">
    <text evidence="1">Belongs to the DNA/RNA non-specific endonuclease family.</text>
</comment>
<keyword evidence="10" id="KW-1185">Reference proteome</keyword>
<evidence type="ECO:0000256" key="4">
    <source>
        <dbReference type="PIRSR" id="PIRSR640255-1"/>
    </source>
</evidence>
<dbReference type="InterPro" id="IPR044929">
    <property type="entry name" value="DNA/RNA_non-sp_Endonuclease_sf"/>
</dbReference>
<evidence type="ECO:0000256" key="5">
    <source>
        <dbReference type="PIRSR" id="PIRSR640255-2"/>
    </source>
</evidence>
<evidence type="ECO:0000256" key="1">
    <source>
        <dbReference type="ARBA" id="ARBA00010052"/>
    </source>
</evidence>
<dbReference type="Proteomes" id="UP000075883">
    <property type="component" value="Unassembled WGS sequence"/>
</dbReference>
<reference evidence="10" key="1">
    <citation type="submission" date="2013-09" db="EMBL/GenBank/DDBJ databases">
        <title>The Genome Sequence of Anopheles culicifacies species A.</title>
        <authorList>
            <consortium name="The Broad Institute Genomics Platform"/>
            <person name="Neafsey D.E."/>
            <person name="Besansky N."/>
            <person name="Howell P."/>
            <person name="Walton C."/>
            <person name="Young S.K."/>
            <person name="Zeng Q."/>
            <person name="Gargeya S."/>
            <person name="Fitzgerald M."/>
            <person name="Haas B."/>
            <person name="Abouelleil A."/>
            <person name="Allen A.W."/>
            <person name="Alvarado L."/>
            <person name="Arachchi H.M."/>
            <person name="Berlin A.M."/>
            <person name="Chapman S.B."/>
            <person name="Gainer-Dewar J."/>
            <person name="Goldberg J."/>
            <person name="Griggs A."/>
            <person name="Gujja S."/>
            <person name="Hansen M."/>
            <person name="Howarth C."/>
            <person name="Imamovic A."/>
            <person name="Ireland A."/>
            <person name="Larimer J."/>
            <person name="McCowan C."/>
            <person name="Murphy C."/>
            <person name="Pearson M."/>
            <person name="Poon T.W."/>
            <person name="Priest M."/>
            <person name="Roberts A."/>
            <person name="Saif S."/>
            <person name="Shea T."/>
            <person name="Sisk P."/>
            <person name="Sykes S."/>
            <person name="Wortman J."/>
            <person name="Nusbaum C."/>
            <person name="Birren B."/>
        </authorList>
    </citation>
    <scope>NUCLEOTIDE SEQUENCE [LARGE SCALE GENOMIC DNA]</scope>
    <source>
        <strain evidence="10">A-37</strain>
    </source>
</reference>
<dbReference type="AlphaFoldDB" id="A0A182MNV3"/>
<dbReference type="EnsemblMetazoa" id="ACUA022768-RA">
    <property type="protein sequence ID" value="ACUA022768-PA"/>
    <property type="gene ID" value="ACUA022768"/>
</dbReference>
<feature type="binding site" evidence="5">
    <location>
        <position position="247"/>
    </location>
    <ligand>
        <name>Mg(2+)</name>
        <dbReference type="ChEBI" id="CHEBI:18420"/>
        <note>catalytic</note>
    </ligand>
</feature>
<dbReference type="EMBL" id="AXCM01001478">
    <property type="status" value="NOT_ANNOTATED_CDS"/>
    <property type="molecule type" value="Genomic_DNA"/>
</dbReference>
<dbReference type="Pfam" id="PF01223">
    <property type="entry name" value="Endonuclease_NS"/>
    <property type="match status" value="1"/>
</dbReference>
<dbReference type="GO" id="GO:0046872">
    <property type="term" value="F:metal ion binding"/>
    <property type="evidence" value="ECO:0007669"/>
    <property type="project" value="UniProtKB-KW"/>
</dbReference>
<feature type="signal peptide" evidence="6">
    <location>
        <begin position="1"/>
        <end position="17"/>
    </location>
</feature>
<reference evidence="9" key="2">
    <citation type="submission" date="2020-05" db="UniProtKB">
        <authorList>
            <consortium name="EnsemblMetazoa"/>
        </authorList>
    </citation>
    <scope>IDENTIFICATION</scope>
    <source>
        <strain evidence="9">A-37</strain>
    </source>
</reference>
<protein>
    <recommendedName>
        <fullName evidence="11">DNA/RNA non-specific endonuclease domain-containing protein</fullName>
    </recommendedName>
</protein>
<dbReference type="GO" id="GO:0003676">
    <property type="term" value="F:nucleic acid binding"/>
    <property type="evidence" value="ECO:0007669"/>
    <property type="project" value="InterPro"/>
</dbReference>
<dbReference type="PANTHER" id="PTHR13966">
    <property type="entry name" value="ENDONUCLEASE RELATED"/>
    <property type="match status" value="1"/>
</dbReference>
<evidence type="ECO:0000313" key="9">
    <source>
        <dbReference type="EnsemblMetazoa" id="ACUA022768-PA"/>
    </source>
</evidence>
<dbReference type="InterPro" id="IPR025254">
    <property type="entry name" value="CCDC113/CCDC96_CC"/>
</dbReference>
<keyword evidence="6" id="KW-0732">Signal</keyword>
<feature type="chain" id="PRO_5008128688" description="DNA/RNA non-specific endonuclease domain-containing protein" evidence="6">
    <location>
        <begin position="18"/>
        <end position="685"/>
    </location>
</feature>
<dbReference type="SMART" id="SM00892">
    <property type="entry name" value="Endonuclease_NS"/>
    <property type="match status" value="1"/>
</dbReference>
<sequence>MWTLVVLSFCLVHTVIGQCTINVKTDLTFPEPVFLKNGNLWIPRNGQLVWGIGESNLVACPKTNVVNTLLDKALITCVAGSTFLLNGLPVNISSIVCAKVVTGDHQSTSEGCGNGGTIRNIGFDVSGIGFVNHFAVCYNAQTASAIYTKHTINGDSIADSIVESYRPSFKVAGVPSTVLVDTSYTIKSQQTRFAQLLGSATQAAMFVNSASYLARGHMTPDADGIFRTWQWDTYFYVNVAPQWQKVNGGNWLIVEKTARTIADRLQSDVIVYTGTFGTLTLPHANGTQVPITLHPNGITVPKWTWKVVKSPSTRAAIAFITSNDPYRTTIAPSEMLCADICREYGWYNESFDIFAKGFTYCCSVPSSMDKTFWWSRLVNITVPSFAQFLNCANVDHTVMKPSNRIIILGETVSPYERVNKSESAELKPQSSSVAIDSVASSVHVPVQNEDEQTNKTKVAEFQMQITSLISKIVDQRMTKLNVNDEKITQIGLSFFEADTGAMTVAKLVQLMDTARNILSNQRKKLLLTMRRFTRYRTQNFQLDNQMQDVSLERYYELKAEVNRIGEKLEETNKRMRNSWQMFENDVARATHVREKLFHSQNQIMTIRQVVSEVQQTYFSYKDTLCEKLQRKKQLRKENERLKQDIDLLKLIPSYGQTNEQVLYYGILFLHSRTSAMLTENRFVSF</sequence>
<dbReference type="GO" id="GO:0000014">
    <property type="term" value="F:single-stranded DNA endodeoxyribonuclease activity"/>
    <property type="evidence" value="ECO:0007669"/>
    <property type="project" value="TreeGrafter"/>
</dbReference>
<evidence type="ECO:0008006" key="11">
    <source>
        <dbReference type="Google" id="ProtNLM"/>
    </source>
</evidence>
<dbReference type="GO" id="GO:0006309">
    <property type="term" value="P:apoptotic DNA fragmentation"/>
    <property type="evidence" value="ECO:0007669"/>
    <property type="project" value="TreeGrafter"/>
</dbReference>
<keyword evidence="3" id="KW-0255">Endonuclease</keyword>
<keyword evidence="5" id="KW-0479">Metal-binding</keyword>
<name>A0A182MNV3_9DIPT</name>
<proteinExistence type="inferred from homology"/>
<dbReference type="Pfam" id="PF13870">
    <property type="entry name" value="CCDC113_CCDC96_CC"/>
    <property type="match status" value="1"/>
</dbReference>
<dbReference type="SMART" id="SM00477">
    <property type="entry name" value="NUC"/>
    <property type="match status" value="1"/>
</dbReference>
<feature type="domain" description="ENPP1-3/EXOG-like endonuclease/phosphodiesterase" evidence="7">
    <location>
        <begin position="131"/>
        <end position="333"/>
    </location>
</feature>
<dbReference type="GO" id="GO:0004521">
    <property type="term" value="F:RNA endonuclease activity"/>
    <property type="evidence" value="ECO:0007669"/>
    <property type="project" value="TreeGrafter"/>
</dbReference>
<dbReference type="Gene3D" id="3.40.570.10">
    <property type="entry name" value="Extracellular Endonuclease, subunit A"/>
    <property type="match status" value="1"/>
</dbReference>
<keyword evidence="3" id="KW-0378">Hydrolase</keyword>
<evidence type="ECO:0000313" key="10">
    <source>
        <dbReference type="Proteomes" id="UP000075883"/>
    </source>
</evidence>
<dbReference type="FunFam" id="3.40.570.10:FF:000007">
    <property type="entry name" value="Alkaline nuclease"/>
    <property type="match status" value="1"/>
</dbReference>
<feature type="domain" description="DNA/RNA non-specific endonuclease/pyrophosphatase/phosphodiesterase" evidence="8">
    <location>
        <begin position="130"/>
        <end position="367"/>
    </location>
</feature>
<dbReference type="InterPro" id="IPR044925">
    <property type="entry name" value="His-Me_finger_sf"/>
</dbReference>
<accession>A0A182MNV3</accession>
<dbReference type="GO" id="GO:0005743">
    <property type="term" value="C:mitochondrial inner membrane"/>
    <property type="evidence" value="ECO:0007669"/>
    <property type="project" value="TreeGrafter"/>
</dbReference>
<dbReference type="PANTHER" id="PTHR13966:SF17">
    <property type="entry name" value="ENDONUCLEASE-RELATED"/>
    <property type="match status" value="1"/>
</dbReference>
<dbReference type="InterPro" id="IPR040255">
    <property type="entry name" value="Non-specific_endonuclease"/>
</dbReference>
<dbReference type="InterPro" id="IPR020821">
    <property type="entry name" value="ENPP1-3/EXOG-like_nuc-like"/>
</dbReference>
<evidence type="ECO:0000259" key="7">
    <source>
        <dbReference type="SMART" id="SM00477"/>
    </source>
</evidence>